<keyword evidence="3" id="KW-1185">Reference proteome</keyword>
<accession>A0A286FHK8</accession>
<name>A0A286FHK8_9BACT</name>
<dbReference type="AlphaFoldDB" id="A0A286FHK8"/>
<evidence type="ECO:0000256" key="1">
    <source>
        <dbReference type="SAM" id="Phobius"/>
    </source>
</evidence>
<evidence type="ECO:0008006" key="4">
    <source>
        <dbReference type="Google" id="ProtNLM"/>
    </source>
</evidence>
<sequence>MAIVIEWQRVKATQYLPVSIPNFSQPITPNVYFTMKNIALLIILSVLCLLSVQFYSFTSSTDTKAVDPQERFPDYGFLPNDYSGTLFKLSQDYPTTLPAGPLPAFFKTDFKKDWRTYMLQVRDYCFEGNTGIDFRVENNVVRKWYHMPWQHWDFDGHGREGIHGLTKEAPIQPLQLAPTQTTDSAGAWAVGFYNEIGGYTIGKVWKDHDNPDASVTTGPKGGFKEGAVLFKLLFASIPKEKAAAEVPSLANGLWWKAFVSPVYKSPVRAVTEVALIQMDILVRDSKAPTGWIAGTFQYNGKLNKANKWENLVPVGLMWGNDPDITDNKFTNAKPKVTRINPELKETVINPDTAELPATHLGWNGRLNGPVDNPKSSCLSCHATAQYPAKSPLNPLFFPKDTIIVESSKRWMLWFQNTKCATVFSGLNSPDTMVGVKSTDFSLQLADALQNFDTWKMKQNGLFASQHTDSLKNQRPSALMLRSGKPGFKGKAVYTIRRNQ</sequence>
<evidence type="ECO:0000313" key="3">
    <source>
        <dbReference type="Proteomes" id="UP000219452"/>
    </source>
</evidence>
<keyword evidence="1" id="KW-1133">Transmembrane helix</keyword>
<dbReference type="EMBL" id="OCNH01000001">
    <property type="protein sequence ID" value="SOD82294.1"/>
    <property type="molecule type" value="Genomic_DNA"/>
</dbReference>
<feature type="transmembrane region" description="Helical" evidence="1">
    <location>
        <begin position="38"/>
        <end position="57"/>
    </location>
</feature>
<protein>
    <recommendedName>
        <fullName evidence="4">Cytochrome c domain-containing protein</fullName>
    </recommendedName>
</protein>
<keyword evidence="1" id="KW-0812">Transmembrane</keyword>
<proteinExistence type="predicted"/>
<gene>
    <name evidence="2" type="ORF">SAMN06269250_2089</name>
</gene>
<keyword evidence="1" id="KW-0472">Membrane</keyword>
<dbReference type="Proteomes" id="UP000219452">
    <property type="component" value="Unassembled WGS sequence"/>
</dbReference>
<organism evidence="2 3">
    <name type="scientific">Spirosoma fluviale</name>
    <dbReference type="NCBI Taxonomy" id="1597977"/>
    <lineage>
        <taxon>Bacteria</taxon>
        <taxon>Pseudomonadati</taxon>
        <taxon>Bacteroidota</taxon>
        <taxon>Cytophagia</taxon>
        <taxon>Cytophagales</taxon>
        <taxon>Cytophagaceae</taxon>
        <taxon>Spirosoma</taxon>
    </lineage>
</organism>
<reference evidence="3" key="1">
    <citation type="submission" date="2017-09" db="EMBL/GenBank/DDBJ databases">
        <authorList>
            <person name="Varghese N."/>
            <person name="Submissions S."/>
        </authorList>
    </citation>
    <scope>NUCLEOTIDE SEQUENCE [LARGE SCALE GENOMIC DNA]</scope>
    <source>
        <strain evidence="3">DSM 29961</strain>
    </source>
</reference>
<evidence type="ECO:0000313" key="2">
    <source>
        <dbReference type="EMBL" id="SOD82294.1"/>
    </source>
</evidence>